<sequence>MVTSPVLMTVMAHPDDAELWAGGTIARHVQNGGTATITVTKTDPIRAAEATAGAQILGADLYLLDALTPATISTLLTEVRPDIVITHSTDDIHPEHRRCAEHVLAALPEVVITTGHPNRVYHCDGYNNLDQHGKPLHLPTIIDTTDQWSTKIAALQAHTSQPILDHFGPMAETLSRLHGMRIGVSHAEAFRALPVLGRVPAAEGL</sequence>
<comment type="caution">
    <text evidence="2">The sequence shown here is derived from an EMBL/GenBank/DDBJ whole genome shotgun (WGS) entry which is preliminary data.</text>
</comment>
<dbReference type="InterPro" id="IPR024078">
    <property type="entry name" value="LmbE-like_dom_sf"/>
</dbReference>
<dbReference type="GO" id="GO:0016137">
    <property type="term" value="P:glycoside metabolic process"/>
    <property type="evidence" value="ECO:0007669"/>
    <property type="project" value="UniProtKB-ARBA"/>
</dbReference>
<name>A0A6V8LDQ3_9ACTN</name>
<organism evidence="2 3">
    <name type="scientific">Phytohabitans rumicis</name>
    <dbReference type="NCBI Taxonomy" id="1076125"/>
    <lineage>
        <taxon>Bacteria</taxon>
        <taxon>Bacillati</taxon>
        <taxon>Actinomycetota</taxon>
        <taxon>Actinomycetes</taxon>
        <taxon>Micromonosporales</taxon>
        <taxon>Micromonosporaceae</taxon>
    </lineage>
</organism>
<keyword evidence="3" id="KW-1185">Reference proteome</keyword>
<dbReference type="AlphaFoldDB" id="A0A6V8LDQ3"/>
<evidence type="ECO:0000313" key="3">
    <source>
        <dbReference type="Proteomes" id="UP000482960"/>
    </source>
</evidence>
<reference evidence="2 3" key="2">
    <citation type="submission" date="2020-03" db="EMBL/GenBank/DDBJ databases">
        <authorList>
            <person name="Ichikawa N."/>
            <person name="Kimura A."/>
            <person name="Kitahashi Y."/>
            <person name="Uohara A."/>
        </authorList>
    </citation>
    <scope>NUCLEOTIDE SEQUENCE [LARGE SCALE GENOMIC DNA]</scope>
    <source>
        <strain evidence="2 3">NBRC 108638</strain>
    </source>
</reference>
<accession>A0A6V8LDQ3</accession>
<dbReference type="InterPro" id="IPR003737">
    <property type="entry name" value="GlcNAc_PI_deacetylase-related"/>
</dbReference>
<proteinExistence type="predicted"/>
<dbReference type="Pfam" id="PF02585">
    <property type="entry name" value="PIG-L"/>
    <property type="match status" value="1"/>
</dbReference>
<dbReference type="Gene3D" id="3.40.50.10320">
    <property type="entry name" value="LmbE-like"/>
    <property type="match status" value="1"/>
</dbReference>
<dbReference type="SUPFAM" id="SSF102588">
    <property type="entry name" value="LmbE-like"/>
    <property type="match status" value="1"/>
</dbReference>
<protein>
    <submittedName>
        <fullName evidence="2">PIG-L domain-containing protein</fullName>
    </submittedName>
</protein>
<reference evidence="2 3" key="1">
    <citation type="submission" date="2020-03" db="EMBL/GenBank/DDBJ databases">
        <title>Whole genome shotgun sequence of Phytohabitans rumicis NBRC 108638.</title>
        <authorList>
            <person name="Komaki H."/>
            <person name="Tamura T."/>
        </authorList>
    </citation>
    <scope>NUCLEOTIDE SEQUENCE [LARGE SCALE GENOMIC DNA]</scope>
    <source>
        <strain evidence="2 3">NBRC 108638</strain>
    </source>
</reference>
<evidence type="ECO:0000256" key="1">
    <source>
        <dbReference type="ARBA" id="ARBA00022833"/>
    </source>
</evidence>
<dbReference type="Proteomes" id="UP000482960">
    <property type="component" value="Unassembled WGS sequence"/>
</dbReference>
<gene>
    <name evidence="2" type="ORF">Prum_067500</name>
</gene>
<dbReference type="PANTHER" id="PTHR12993:SF11">
    <property type="entry name" value="N-ACETYLGLUCOSAMINYL-PHOSPHATIDYLINOSITOL DE-N-ACETYLASE"/>
    <property type="match status" value="1"/>
</dbReference>
<dbReference type="RefSeq" id="WP_173079818.1">
    <property type="nucleotide sequence ID" value="NZ_BAABJB010000049.1"/>
</dbReference>
<dbReference type="PANTHER" id="PTHR12993">
    <property type="entry name" value="N-ACETYLGLUCOSAMINYL-PHOSPHATIDYLINOSITOL DE-N-ACETYLASE-RELATED"/>
    <property type="match status" value="1"/>
</dbReference>
<dbReference type="GO" id="GO:0016811">
    <property type="term" value="F:hydrolase activity, acting on carbon-nitrogen (but not peptide) bonds, in linear amides"/>
    <property type="evidence" value="ECO:0007669"/>
    <property type="project" value="TreeGrafter"/>
</dbReference>
<keyword evidence="1" id="KW-0862">Zinc</keyword>
<evidence type="ECO:0000313" key="2">
    <source>
        <dbReference type="EMBL" id="GFJ93108.1"/>
    </source>
</evidence>
<dbReference type="EMBL" id="BLPG01000001">
    <property type="protein sequence ID" value="GFJ93108.1"/>
    <property type="molecule type" value="Genomic_DNA"/>
</dbReference>